<organism evidence="2 3">
    <name type="scientific">Paenibacillus cremeus</name>
    <dbReference type="NCBI Taxonomy" id="2163881"/>
    <lineage>
        <taxon>Bacteria</taxon>
        <taxon>Bacillati</taxon>
        <taxon>Bacillota</taxon>
        <taxon>Bacilli</taxon>
        <taxon>Bacillales</taxon>
        <taxon>Paenibacillaceae</taxon>
        <taxon>Paenibacillus</taxon>
    </lineage>
</organism>
<dbReference type="Pfam" id="PF04101">
    <property type="entry name" value="Glyco_tran_28_C"/>
    <property type="match status" value="1"/>
</dbReference>
<proteinExistence type="predicted"/>
<dbReference type="InterPro" id="IPR050519">
    <property type="entry name" value="Glycosyltransf_28_UgtP"/>
</dbReference>
<dbReference type="Proteomes" id="UP000317036">
    <property type="component" value="Unassembled WGS sequence"/>
</dbReference>
<dbReference type="EMBL" id="VNJI01000044">
    <property type="protein sequence ID" value="TVY07033.1"/>
    <property type="molecule type" value="Genomic_DNA"/>
</dbReference>
<comment type="caution">
    <text evidence="2">The sequence shown here is derived from an EMBL/GenBank/DDBJ whole genome shotgun (WGS) entry which is preliminary data.</text>
</comment>
<keyword evidence="3" id="KW-1185">Reference proteome</keyword>
<dbReference type="GO" id="GO:0016758">
    <property type="term" value="F:hexosyltransferase activity"/>
    <property type="evidence" value="ECO:0007669"/>
    <property type="project" value="InterPro"/>
</dbReference>
<name>A0A559K4M8_9BACL</name>
<evidence type="ECO:0000259" key="1">
    <source>
        <dbReference type="Pfam" id="PF04101"/>
    </source>
</evidence>
<dbReference type="InterPro" id="IPR007235">
    <property type="entry name" value="Glyco_trans_28_C"/>
</dbReference>
<dbReference type="OrthoDB" id="9815663at2"/>
<protein>
    <recommendedName>
        <fullName evidence="1">Glycosyl transferase family 28 C-terminal domain-containing protein</fullName>
    </recommendedName>
</protein>
<dbReference type="AlphaFoldDB" id="A0A559K4M8"/>
<dbReference type="SUPFAM" id="SSF53756">
    <property type="entry name" value="UDP-Glycosyltransferase/glycogen phosphorylase"/>
    <property type="match status" value="1"/>
</dbReference>
<evidence type="ECO:0000313" key="2">
    <source>
        <dbReference type="EMBL" id="TVY07033.1"/>
    </source>
</evidence>
<gene>
    <name evidence="2" type="ORF">FPZ49_26095</name>
</gene>
<reference evidence="2 3" key="1">
    <citation type="submission" date="2019-07" db="EMBL/GenBank/DDBJ databases">
        <authorList>
            <person name="Kim J."/>
        </authorList>
    </citation>
    <scope>NUCLEOTIDE SEQUENCE [LARGE SCALE GENOMIC DNA]</scope>
    <source>
        <strain evidence="2 3">JC52</strain>
    </source>
</reference>
<evidence type="ECO:0000313" key="3">
    <source>
        <dbReference type="Proteomes" id="UP000317036"/>
    </source>
</evidence>
<feature type="domain" description="Glycosyl transferase family 28 C-terminal" evidence="1">
    <location>
        <begin position="1"/>
        <end position="83"/>
    </location>
</feature>
<accession>A0A559K4M8</accession>
<dbReference type="PANTHER" id="PTHR43025:SF3">
    <property type="entry name" value="MONOGALACTOSYLDIACYLGLYCEROL SYNTHASE 1, CHLOROPLASTIC"/>
    <property type="match status" value="1"/>
</dbReference>
<sequence length="111" mass="12435">MQELMALSSRIVAKAGGLTLTEALTLSLPVFIYKPFGGQEKENALFFQSKGIARISYSVQELEEQLLTFLSDEAYAKAMQLRMTPLRKVNAADRIVEDILQTMNQQLLLPV</sequence>
<dbReference type="PANTHER" id="PTHR43025">
    <property type="entry name" value="MONOGALACTOSYLDIACYLGLYCEROL SYNTHASE"/>
    <property type="match status" value="1"/>
</dbReference>
<dbReference type="Gene3D" id="3.40.50.2000">
    <property type="entry name" value="Glycogen Phosphorylase B"/>
    <property type="match status" value="1"/>
</dbReference>